<comment type="caution">
    <text evidence="1">The sequence shown here is derived from an EMBL/GenBank/DDBJ whole genome shotgun (WGS) entry which is preliminary data.</text>
</comment>
<dbReference type="Proteomes" id="UP000443423">
    <property type="component" value="Unassembled WGS sequence"/>
</dbReference>
<keyword evidence="2" id="KW-1185">Reference proteome</keyword>
<evidence type="ECO:0000313" key="1">
    <source>
        <dbReference type="EMBL" id="MRW95744.1"/>
    </source>
</evidence>
<accession>A0A6A8G3J7</accession>
<reference evidence="1 2" key="1">
    <citation type="submission" date="2019-11" db="EMBL/GenBank/DDBJ databases">
        <title>Whole genome sequence of Haloferax sp. MBLA0078.</title>
        <authorList>
            <person name="Seo M.-J."/>
            <person name="Cho E.-S."/>
        </authorList>
    </citation>
    <scope>NUCLEOTIDE SEQUENCE [LARGE SCALE GENOMIC DNA]</scope>
    <source>
        <strain evidence="1 2">MBLA0078</strain>
    </source>
</reference>
<dbReference type="OrthoDB" id="167507at2157"/>
<dbReference type="InterPro" id="IPR029068">
    <property type="entry name" value="Glyas_Bleomycin-R_OHBP_Dase"/>
</dbReference>
<dbReference type="SUPFAM" id="SSF54593">
    <property type="entry name" value="Glyoxalase/Bleomycin resistance protein/Dihydroxybiphenyl dioxygenase"/>
    <property type="match status" value="1"/>
</dbReference>
<protein>
    <recommendedName>
        <fullName evidence="3">VOC domain-containing protein</fullName>
    </recommendedName>
</protein>
<dbReference type="RefSeq" id="WP_151109518.1">
    <property type="nucleotide sequence ID" value="NZ_WKJQ01000001.1"/>
</dbReference>
<dbReference type="EMBL" id="WKJQ01000001">
    <property type="protein sequence ID" value="MRW95744.1"/>
    <property type="molecule type" value="Genomic_DNA"/>
</dbReference>
<evidence type="ECO:0008006" key="3">
    <source>
        <dbReference type="Google" id="ProtNLM"/>
    </source>
</evidence>
<dbReference type="Gene3D" id="3.10.180.10">
    <property type="entry name" value="2,3-Dihydroxybiphenyl 1,2-Dioxygenase, domain 1"/>
    <property type="match status" value="1"/>
</dbReference>
<evidence type="ECO:0000313" key="2">
    <source>
        <dbReference type="Proteomes" id="UP000443423"/>
    </source>
</evidence>
<organism evidence="1 2">
    <name type="scientific">Haloferax marinum</name>
    <dbReference type="NCBI Taxonomy" id="2666143"/>
    <lineage>
        <taxon>Archaea</taxon>
        <taxon>Methanobacteriati</taxon>
        <taxon>Methanobacteriota</taxon>
        <taxon>Stenosarchaea group</taxon>
        <taxon>Halobacteria</taxon>
        <taxon>Halobacteriales</taxon>
        <taxon>Haloferacaceae</taxon>
        <taxon>Haloferax</taxon>
    </lineage>
</organism>
<proteinExistence type="predicted"/>
<dbReference type="AlphaFoldDB" id="A0A6A8G3J7"/>
<sequence length="207" mass="22719">MDVPYVFHLHYHVPDVDYAASVLSAHGIEPAERFGSVDGESLALSAADTPPEPFRLRLQTNRGGVADVTLTPGPRLDFDHFGVVVEDASAVVERARERDWSVTENERRSFLLTPWGFRIELQTPESDVLSELESPADCRFTEVTLAVPVEARDAVSRTLQAVLGDVQNLRVSPVRGPDPGVREALLDGARVETSHFEMASLTADETV</sequence>
<name>A0A6A8G3J7_9EURY</name>
<gene>
    <name evidence="1" type="ORF">GJR99_04025</name>
</gene>